<evidence type="ECO:0000256" key="3">
    <source>
        <dbReference type="ARBA" id="ARBA00022843"/>
    </source>
</evidence>
<keyword evidence="7" id="KW-1185">Reference proteome</keyword>
<protein>
    <submittedName>
        <fullName evidence="6">Autophagy protein 5</fullName>
    </submittedName>
</protein>
<dbReference type="GO" id="GO:0061908">
    <property type="term" value="C:phagophore"/>
    <property type="evidence" value="ECO:0007669"/>
    <property type="project" value="TreeGrafter"/>
</dbReference>
<dbReference type="AlphaFoldDB" id="A0AAD5XSQ8"/>
<keyword evidence="4" id="KW-0072">Autophagy</keyword>
<dbReference type="GO" id="GO:0005776">
    <property type="term" value="C:autophagosome"/>
    <property type="evidence" value="ECO:0007669"/>
    <property type="project" value="TreeGrafter"/>
</dbReference>
<dbReference type="PANTHER" id="PTHR13040">
    <property type="entry name" value="AUTOPHAGY PROTEIN 5"/>
    <property type="match status" value="1"/>
</dbReference>
<reference evidence="6" key="1">
    <citation type="submission" date="2020-05" db="EMBL/GenBank/DDBJ databases">
        <title>Phylogenomic resolution of chytrid fungi.</title>
        <authorList>
            <person name="Stajich J.E."/>
            <person name="Amses K."/>
            <person name="Simmons R."/>
            <person name="Seto K."/>
            <person name="Myers J."/>
            <person name="Bonds A."/>
            <person name="Quandt C.A."/>
            <person name="Barry K."/>
            <person name="Liu P."/>
            <person name="Grigoriev I."/>
            <person name="Longcore J.E."/>
            <person name="James T.Y."/>
        </authorList>
    </citation>
    <scope>NUCLEOTIDE SEQUENCE</scope>
    <source>
        <strain evidence="6">JEL0476</strain>
    </source>
</reference>
<evidence type="ECO:0000313" key="6">
    <source>
        <dbReference type="EMBL" id="KAJ3206833.1"/>
    </source>
</evidence>
<gene>
    <name evidence="6" type="primary">ATG5</name>
    <name evidence="6" type="ORF">HK099_000404</name>
</gene>
<dbReference type="Pfam" id="PF20637">
    <property type="entry name" value="ATG5_HBR"/>
    <property type="match status" value="1"/>
</dbReference>
<dbReference type="InterPro" id="IPR007239">
    <property type="entry name" value="Atg5"/>
</dbReference>
<organism evidence="6 7">
    <name type="scientific">Clydaea vesicula</name>
    <dbReference type="NCBI Taxonomy" id="447962"/>
    <lineage>
        <taxon>Eukaryota</taxon>
        <taxon>Fungi</taxon>
        <taxon>Fungi incertae sedis</taxon>
        <taxon>Chytridiomycota</taxon>
        <taxon>Chytridiomycota incertae sedis</taxon>
        <taxon>Chytridiomycetes</taxon>
        <taxon>Lobulomycetales</taxon>
        <taxon>Lobulomycetaceae</taxon>
        <taxon>Clydaea</taxon>
    </lineage>
</organism>
<dbReference type="Gene3D" id="1.10.246.190">
    <property type="entry name" value="Autophagy protein Apg5, helix rich domain"/>
    <property type="match status" value="1"/>
</dbReference>
<dbReference type="InterPro" id="IPR042526">
    <property type="entry name" value="Atg5_HR"/>
</dbReference>
<comment type="similarity">
    <text evidence="1">Belongs to the ATG5 family.</text>
</comment>
<name>A0AAD5XSQ8_9FUNG</name>
<keyword evidence="2" id="KW-1017">Isopeptide bond</keyword>
<dbReference type="GO" id="GO:0000422">
    <property type="term" value="P:autophagy of mitochondrion"/>
    <property type="evidence" value="ECO:0007669"/>
    <property type="project" value="TreeGrafter"/>
</dbReference>
<sequence length="156" mass="18654">HYPVGLLYDQLFNKFSENEKYCQGSPWVINVHFQNFPSDKIIFFNLNPLSKLDPIQEYYYNMIKQADFLNSGSVKNVMSLSKEDQTDLWNGLFSHDYDKFRTSKKKLLVEKEETKNIPIKFYLQDFKKLKLDEFHLVDYKLYQDPVSPLDENGKKY</sequence>
<dbReference type="InterPro" id="IPR048940">
    <property type="entry name" value="ATG5_HBR"/>
</dbReference>
<dbReference type="InterPro" id="IPR042527">
    <property type="entry name" value="Atg5_UblA_dom_sf"/>
</dbReference>
<evidence type="ECO:0000313" key="7">
    <source>
        <dbReference type="Proteomes" id="UP001211065"/>
    </source>
</evidence>
<dbReference type="Gene3D" id="3.10.20.620">
    <property type="match status" value="1"/>
</dbReference>
<feature type="non-terminal residue" evidence="6">
    <location>
        <position position="156"/>
    </location>
</feature>
<keyword evidence="3" id="KW-0832">Ubl conjugation</keyword>
<dbReference type="GO" id="GO:0006995">
    <property type="term" value="P:cellular response to nitrogen starvation"/>
    <property type="evidence" value="ECO:0007669"/>
    <property type="project" value="TreeGrafter"/>
</dbReference>
<proteinExistence type="inferred from homology"/>
<dbReference type="PANTHER" id="PTHR13040:SF2">
    <property type="entry name" value="AUTOPHAGY PROTEIN 5"/>
    <property type="match status" value="1"/>
</dbReference>
<dbReference type="GO" id="GO:0034045">
    <property type="term" value="C:phagophore assembly site membrane"/>
    <property type="evidence" value="ECO:0007669"/>
    <property type="project" value="TreeGrafter"/>
</dbReference>
<dbReference type="GO" id="GO:0034274">
    <property type="term" value="C:Atg12-Atg5-Atg16 complex"/>
    <property type="evidence" value="ECO:0007669"/>
    <property type="project" value="TreeGrafter"/>
</dbReference>
<evidence type="ECO:0000256" key="2">
    <source>
        <dbReference type="ARBA" id="ARBA00022499"/>
    </source>
</evidence>
<dbReference type="GO" id="GO:0044233">
    <property type="term" value="C:mitochondria-associated endoplasmic reticulum membrane contact site"/>
    <property type="evidence" value="ECO:0007669"/>
    <property type="project" value="TreeGrafter"/>
</dbReference>
<evidence type="ECO:0000256" key="1">
    <source>
        <dbReference type="ARBA" id="ARBA00006910"/>
    </source>
</evidence>
<dbReference type="GO" id="GO:0019776">
    <property type="term" value="F:Atg8-family ligase activity"/>
    <property type="evidence" value="ECO:0007669"/>
    <property type="project" value="TreeGrafter"/>
</dbReference>
<feature type="domain" description="Autophagy protein ATG5 alpha-helical bundle region" evidence="5">
    <location>
        <begin position="55"/>
        <end position="108"/>
    </location>
</feature>
<accession>A0AAD5XSQ8</accession>
<dbReference type="Proteomes" id="UP001211065">
    <property type="component" value="Unassembled WGS sequence"/>
</dbReference>
<evidence type="ECO:0000256" key="4">
    <source>
        <dbReference type="ARBA" id="ARBA00023006"/>
    </source>
</evidence>
<evidence type="ECO:0000259" key="5">
    <source>
        <dbReference type="Pfam" id="PF20637"/>
    </source>
</evidence>
<dbReference type="GO" id="GO:0034727">
    <property type="term" value="P:piecemeal microautophagy of the nucleus"/>
    <property type="evidence" value="ECO:0007669"/>
    <property type="project" value="TreeGrafter"/>
</dbReference>
<dbReference type="EMBL" id="JADGJW010001096">
    <property type="protein sequence ID" value="KAJ3206833.1"/>
    <property type="molecule type" value="Genomic_DNA"/>
</dbReference>
<comment type="caution">
    <text evidence="6">The sequence shown here is derived from an EMBL/GenBank/DDBJ whole genome shotgun (WGS) entry which is preliminary data.</text>
</comment>